<dbReference type="InterPro" id="IPR036653">
    <property type="entry name" value="CinA-like_C"/>
</dbReference>
<reference evidence="2 3" key="1">
    <citation type="submission" date="2019-02" db="EMBL/GenBank/DDBJ databases">
        <title>Deep-cultivation of Planctomycetes and their phenomic and genomic characterization uncovers novel biology.</title>
        <authorList>
            <person name="Wiegand S."/>
            <person name="Jogler M."/>
            <person name="Boedeker C."/>
            <person name="Pinto D."/>
            <person name="Vollmers J."/>
            <person name="Rivas-Marin E."/>
            <person name="Kohn T."/>
            <person name="Peeters S.H."/>
            <person name="Heuer A."/>
            <person name="Rast P."/>
            <person name="Oberbeckmann S."/>
            <person name="Bunk B."/>
            <person name="Jeske O."/>
            <person name="Meyerdierks A."/>
            <person name="Storesund J.E."/>
            <person name="Kallscheuer N."/>
            <person name="Luecker S."/>
            <person name="Lage O.M."/>
            <person name="Pohl T."/>
            <person name="Merkel B.J."/>
            <person name="Hornburger P."/>
            <person name="Mueller R.-W."/>
            <person name="Bruemmer F."/>
            <person name="Labrenz M."/>
            <person name="Spormann A.M."/>
            <person name="Op den Camp H."/>
            <person name="Overmann J."/>
            <person name="Amann R."/>
            <person name="Jetten M.S.M."/>
            <person name="Mascher T."/>
            <person name="Medema M.H."/>
            <person name="Devos D.P."/>
            <person name="Kaster A.-K."/>
            <person name="Ovreas L."/>
            <person name="Rohde M."/>
            <person name="Galperin M.Y."/>
            <person name="Jogler C."/>
        </authorList>
    </citation>
    <scope>NUCLEOTIDE SEQUENCE [LARGE SCALE GENOMIC DNA]</scope>
    <source>
        <strain evidence="2 3">K22_7</strain>
    </source>
</reference>
<proteinExistence type="predicted"/>
<dbReference type="EC" id="3.5.1.42" evidence="2"/>
<accession>A0A517NDZ8</accession>
<keyword evidence="2" id="KW-0378">Hydrolase</keyword>
<dbReference type="Pfam" id="PF02464">
    <property type="entry name" value="CinA"/>
    <property type="match status" value="1"/>
</dbReference>
<organism evidence="2 3">
    <name type="scientific">Rubripirellula lacrimiformis</name>
    <dbReference type="NCBI Taxonomy" id="1930273"/>
    <lineage>
        <taxon>Bacteria</taxon>
        <taxon>Pseudomonadati</taxon>
        <taxon>Planctomycetota</taxon>
        <taxon>Planctomycetia</taxon>
        <taxon>Pirellulales</taxon>
        <taxon>Pirellulaceae</taxon>
        <taxon>Rubripirellula</taxon>
    </lineage>
</organism>
<dbReference type="Proteomes" id="UP000318538">
    <property type="component" value="Chromosome"/>
</dbReference>
<gene>
    <name evidence="2" type="primary">pncC</name>
    <name evidence="2" type="ORF">K227x_37520</name>
</gene>
<protein>
    <submittedName>
        <fullName evidence="2">Nicotinamide-nucleotide amidohydrolase PncC</fullName>
        <ecNumber evidence="2">3.5.1.42</ecNumber>
    </submittedName>
</protein>
<dbReference type="OrthoDB" id="281405at2"/>
<dbReference type="InterPro" id="IPR008136">
    <property type="entry name" value="CinA_C"/>
</dbReference>
<keyword evidence="3" id="KW-1185">Reference proteome</keyword>
<dbReference type="NCBIfam" id="TIGR00199">
    <property type="entry name" value="PncC_domain"/>
    <property type="match status" value="1"/>
</dbReference>
<name>A0A517NDZ8_9BACT</name>
<dbReference type="KEGG" id="rlc:K227x_37520"/>
<evidence type="ECO:0000259" key="1">
    <source>
        <dbReference type="Pfam" id="PF02464"/>
    </source>
</evidence>
<dbReference type="EMBL" id="CP036525">
    <property type="protein sequence ID" value="QDT05352.1"/>
    <property type="molecule type" value="Genomic_DNA"/>
</dbReference>
<dbReference type="SUPFAM" id="SSF142433">
    <property type="entry name" value="CinA-like"/>
    <property type="match status" value="1"/>
</dbReference>
<evidence type="ECO:0000313" key="3">
    <source>
        <dbReference type="Proteomes" id="UP000318538"/>
    </source>
</evidence>
<dbReference type="RefSeq" id="WP_145171434.1">
    <property type="nucleotide sequence ID" value="NZ_CP036525.1"/>
</dbReference>
<dbReference type="GO" id="GO:0019159">
    <property type="term" value="F:nicotinamide-nucleotide amidase activity"/>
    <property type="evidence" value="ECO:0007669"/>
    <property type="project" value="UniProtKB-EC"/>
</dbReference>
<sequence>MNLAAQVVDRLAQSKCRVVFAESCTCGMVACELGKVPGVSQWLCGSAVTYRNDTKTRWLDVDADTIAQQTAVCEVVAKQMAQGVLTKTPEADLAVSITGHFGPAAPAGFDGVVLIAAARRQSSGPFDVSVSRQQLTAKGRADRQVEATERVFQWVLRNL</sequence>
<dbReference type="Gene3D" id="3.90.950.20">
    <property type="entry name" value="CinA-like"/>
    <property type="match status" value="1"/>
</dbReference>
<dbReference type="AlphaFoldDB" id="A0A517NDZ8"/>
<feature type="domain" description="CinA C-terminal" evidence="1">
    <location>
        <begin position="2"/>
        <end position="158"/>
    </location>
</feature>
<evidence type="ECO:0000313" key="2">
    <source>
        <dbReference type="EMBL" id="QDT05352.1"/>
    </source>
</evidence>